<sequence>MEKSAPLSSSPTIPSLETYYNQGFQQANAARLTVINSKTFAAPYLSSFNVACAVLYLRSGIPSASEPATVIEWRTGCNSEPCSLPGSLCSERSVLASLYPSLPLLKILSIFIVSDSPSPITPGALCREYMSTRFPVEVLDPATLPVHIAGTKGDEVSMSTARTVLLSNLYPALSCYTRIAAKSIVSDPFTCPQIQSSESDSPSTLSFKRLYETVFSLHAAPLSPTLHPSESYHCIKYASGVLLTDSTILTARQVTGLEYGTTLDCVTQLAKELNASLSSGLKVSAVLVVDHMGVLHAPSGTGRAYLTELGGGAMENAVCYYHERGEGKLLRLREIKVKELLPSLPAFRVEDLNDA</sequence>
<dbReference type="EMBL" id="BRYA01000363">
    <property type="protein sequence ID" value="GMI47867.1"/>
    <property type="molecule type" value="Genomic_DNA"/>
</dbReference>
<dbReference type="GO" id="GO:0003824">
    <property type="term" value="F:catalytic activity"/>
    <property type="evidence" value="ECO:0007669"/>
    <property type="project" value="InterPro"/>
</dbReference>
<keyword evidence="2" id="KW-1185">Reference proteome</keyword>
<comment type="caution">
    <text evidence="1">The sequence shown here is derived from an EMBL/GenBank/DDBJ whole genome shotgun (WGS) entry which is preliminary data.</text>
</comment>
<protein>
    <submittedName>
        <fullName evidence="1">Uncharacterized protein</fullName>
    </submittedName>
</protein>
<dbReference type="AlphaFoldDB" id="A0A9W7GPX1"/>
<evidence type="ECO:0000313" key="1">
    <source>
        <dbReference type="EMBL" id="GMI47867.1"/>
    </source>
</evidence>
<proteinExistence type="predicted"/>
<dbReference type="Proteomes" id="UP001165065">
    <property type="component" value="Unassembled WGS sequence"/>
</dbReference>
<dbReference type="CDD" id="cd01283">
    <property type="entry name" value="cytidine_deaminase"/>
    <property type="match status" value="1"/>
</dbReference>
<dbReference type="SUPFAM" id="SSF53927">
    <property type="entry name" value="Cytidine deaminase-like"/>
    <property type="match status" value="1"/>
</dbReference>
<name>A0A9W7GPX1_9STRA</name>
<gene>
    <name evidence="1" type="ORF">TrCOL_g5349</name>
</gene>
<evidence type="ECO:0000313" key="2">
    <source>
        <dbReference type="Proteomes" id="UP001165065"/>
    </source>
</evidence>
<dbReference type="InterPro" id="IPR016193">
    <property type="entry name" value="Cytidine_deaminase-like"/>
</dbReference>
<organism evidence="1 2">
    <name type="scientific">Triparma columacea</name>
    <dbReference type="NCBI Taxonomy" id="722753"/>
    <lineage>
        <taxon>Eukaryota</taxon>
        <taxon>Sar</taxon>
        <taxon>Stramenopiles</taxon>
        <taxon>Ochrophyta</taxon>
        <taxon>Bolidophyceae</taxon>
        <taxon>Parmales</taxon>
        <taxon>Triparmaceae</taxon>
        <taxon>Triparma</taxon>
    </lineage>
</organism>
<accession>A0A9W7GPX1</accession>
<dbReference type="OrthoDB" id="414540at2759"/>
<dbReference type="Gene3D" id="3.40.140.10">
    <property type="entry name" value="Cytidine Deaminase, domain 2"/>
    <property type="match status" value="1"/>
</dbReference>
<reference evidence="2" key="1">
    <citation type="journal article" date="2023" name="Commun. Biol.">
        <title>Genome analysis of Parmales, the sister group of diatoms, reveals the evolutionary specialization of diatoms from phago-mixotrophs to photoautotrophs.</title>
        <authorList>
            <person name="Ban H."/>
            <person name="Sato S."/>
            <person name="Yoshikawa S."/>
            <person name="Yamada K."/>
            <person name="Nakamura Y."/>
            <person name="Ichinomiya M."/>
            <person name="Sato N."/>
            <person name="Blanc-Mathieu R."/>
            <person name="Endo H."/>
            <person name="Kuwata A."/>
            <person name="Ogata H."/>
        </authorList>
    </citation>
    <scope>NUCLEOTIDE SEQUENCE [LARGE SCALE GENOMIC DNA]</scope>
</reference>